<keyword evidence="3" id="KW-1185">Reference proteome</keyword>
<accession>A0A1G1SVJ1</accession>
<feature type="transmembrane region" description="Helical" evidence="1">
    <location>
        <begin position="102"/>
        <end position="128"/>
    </location>
</feature>
<protein>
    <submittedName>
        <fullName evidence="2">Uncharacterized protein</fullName>
    </submittedName>
</protein>
<feature type="transmembrane region" description="Helical" evidence="1">
    <location>
        <begin position="349"/>
        <end position="370"/>
    </location>
</feature>
<feature type="transmembrane region" description="Helical" evidence="1">
    <location>
        <begin position="391"/>
        <end position="410"/>
    </location>
</feature>
<feature type="transmembrane region" description="Helical" evidence="1">
    <location>
        <begin position="27"/>
        <end position="47"/>
    </location>
</feature>
<reference evidence="2 3" key="1">
    <citation type="submission" date="2016-08" db="EMBL/GenBank/DDBJ databases">
        <title>Hymenobacter coccineus sp. nov., Hymenobacter lapidarius sp. nov. and Hymenobacter glacialis sp. nov., isolated from Antarctic soil.</title>
        <authorList>
            <person name="Sedlacek I."/>
            <person name="Kralova S."/>
            <person name="Kyrova K."/>
            <person name="Maslanova I."/>
            <person name="Stankova E."/>
            <person name="Vrbovska V."/>
            <person name="Nemec M."/>
            <person name="Bartak M."/>
            <person name="Svec P."/>
            <person name="Busse H.-J."/>
            <person name="Pantucek R."/>
        </authorList>
    </citation>
    <scope>NUCLEOTIDE SEQUENCE [LARGE SCALE GENOMIC DNA]</scope>
    <source>
        <strain evidence="2 3">CCM 8643</strain>
    </source>
</reference>
<feature type="transmembrane region" description="Helical" evidence="1">
    <location>
        <begin position="319"/>
        <end position="343"/>
    </location>
</feature>
<organism evidence="2 3">
    <name type="scientific">Hymenobacter lapidarius</name>
    <dbReference type="NCBI Taxonomy" id="1908237"/>
    <lineage>
        <taxon>Bacteria</taxon>
        <taxon>Pseudomonadati</taxon>
        <taxon>Bacteroidota</taxon>
        <taxon>Cytophagia</taxon>
        <taxon>Cytophagales</taxon>
        <taxon>Hymenobacteraceae</taxon>
        <taxon>Hymenobacter</taxon>
    </lineage>
</organism>
<name>A0A1G1SVJ1_9BACT</name>
<feature type="transmembrane region" description="Helical" evidence="1">
    <location>
        <begin position="246"/>
        <end position="267"/>
    </location>
</feature>
<sequence length="450" mass="49181">MLGHFLPYLLGRRLRAVVWPDATGERVGVVALLVFMAGYGAGFGLLLSHRDSDGISEMLPELLVVLNAAWLVSALLVDFVPTLRPVTRPLPEHFPVSARQNVVTAFLLDLISLRRLLIAVFLLAALVVAPRHGLVPGFSLLLVLAGAVLSFNVRLLGALRRWRHPLLLAHAATLALMVWWILHPAQPYYTALGVAMALLPCALWATQLYWVAPSFSARYLPADPAHAAGRALDRLPLEWKVYTRKAWLSLLMGLVIKVLLVGASGLFFVKNGKLTSQGFFYVAFLPVVGFTYANNNLFGFLGDMAANELQRLGLTSRLLVLYARVVGPVVLVDCLLSAVLVLALFPPSLWHLLGLLPLSAAGLAAIGLWGSLYKAKQVVKTVDFANMRNNVSSLMSLFSAGFAAVLYFVPWWWLRVLLAGLVTVSAVWPLRAVLANEGGLRRRLWHGIGA</sequence>
<feature type="transmembrane region" description="Helical" evidence="1">
    <location>
        <begin position="188"/>
        <end position="211"/>
    </location>
</feature>
<feature type="transmembrane region" description="Helical" evidence="1">
    <location>
        <begin position="279"/>
        <end position="298"/>
    </location>
</feature>
<evidence type="ECO:0000313" key="3">
    <source>
        <dbReference type="Proteomes" id="UP000176294"/>
    </source>
</evidence>
<comment type="caution">
    <text evidence="2">The sequence shown here is derived from an EMBL/GenBank/DDBJ whole genome shotgun (WGS) entry which is preliminary data.</text>
</comment>
<feature type="transmembrane region" description="Helical" evidence="1">
    <location>
        <begin position="165"/>
        <end position="182"/>
    </location>
</feature>
<keyword evidence="1" id="KW-0472">Membrane</keyword>
<dbReference type="EMBL" id="MDZB01000142">
    <property type="protein sequence ID" value="OGX82627.1"/>
    <property type="molecule type" value="Genomic_DNA"/>
</dbReference>
<evidence type="ECO:0000313" key="2">
    <source>
        <dbReference type="EMBL" id="OGX82627.1"/>
    </source>
</evidence>
<dbReference type="AlphaFoldDB" id="A0A1G1SVJ1"/>
<proteinExistence type="predicted"/>
<gene>
    <name evidence="2" type="ORF">BEN47_04435</name>
</gene>
<dbReference type="STRING" id="1908237.BEN47_04435"/>
<feature type="transmembrane region" description="Helical" evidence="1">
    <location>
        <begin position="416"/>
        <end position="434"/>
    </location>
</feature>
<dbReference type="Proteomes" id="UP000176294">
    <property type="component" value="Unassembled WGS sequence"/>
</dbReference>
<evidence type="ECO:0000256" key="1">
    <source>
        <dbReference type="SAM" id="Phobius"/>
    </source>
</evidence>
<keyword evidence="1" id="KW-1133">Transmembrane helix</keyword>
<keyword evidence="1" id="KW-0812">Transmembrane</keyword>
<feature type="transmembrane region" description="Helical" evidence="1">
    <location>
        <begin position="134"/>
        <end position="153"/>
    </location>
</feature>